<dbReference type="VEuPathDB" id="FungiDB:GGTG_01419"/>
<reference evidence="2" key="2">
    <citation type="submission" date="2010-07" db="EMBL/GenBank/DDBJ databases">
        <authorList>
            <consortium name="The Broad Institute Genome Sequencing Platform"/>
            <consortium name="Broad Institute Genome Sequencing Center for Infectious Disease"/>
            <person name="Ma L.-J."/>
            <person name="Dead R."/>
            <person name="Young S."/>
            <person name="Zeng Q."/>
            <person name="Koehrsen M."/>
            <person name="Alvarado L."/>
            <person name="Berlin A."/>
            <person name="Chapman S.B."/>
            <person name="Chen Z."/>
            <person name="Freedman E."/>
            <person name="Gellesch M."/>
            <person name="Goldberg J."/>
            <person name="Griggs A."/>
            <person name="Gujja S."/>
            <person name="Heilman E.R."/>
            <person name="Heiman D."/>
            <person name="Hepburn T."/>
            <person name="Howarth C."/>
            <person name="Jen D."/>
            <person name="Larson L."/>
            <person name="Mehta T."/>
            <person name="Neiman D."/>
            <person name="Pearson M."/>
            <person name="Roberts A."/>
            <person name="Saif S."/>
            <person name="Shea T."/>
            <person name="Shenoy N."/>
            <person name="Sisk P."/>
            <person name="Stolte C."/>
            <person name="Sykes S."/>
            <person name="Walk T."/>
            <person name="White J."/>
            <person name="Yandava C."/>
            <person name="Haas B."/>
            <person name="Nusbaum C."/>
            <person name="Birren B."/>
        </authorList>
    </citation>
    <scope>NUCLEOTIDE SEQUENCE</scope>
    <source>
        <strain evidence="2">R3-111a-1</strain>
    </source>
</reference>
<dbReference type="GeneID" id="20341877"/>
<evidence type="ECO:0000313" key="2">
    <source>
        <dbReference type="EMBL" id="EJT81439.1"/>
    </source>
</evidence>
<dbReference type="RefSeq" id="XP_009217448.1">
    <property type="nucleotide sequence ID" value="XM_009219184.1"/>
</dbReference>
<reference evidence="2" key="3">
    <citation type="submission" date="2010-09" db="EMBL/GenBank/DDBJ databases">
        <title>Annotation of Gaeumannomyces graminis var. tritici R3-111a-1.</title>
        <authorList>
            <consortium name="The Broad Institute Genome Sequencing Platform"/>
            <person name="Ma L.-J."/>
            <person name="Dead R."/>
            <person name="Young S.K."/>
            <person name="Zeng Q."/>
            <person name="Gargeya S."/>
            <person name="Fitzgerald M."/>
            <person name="Haas B."/>
            <person name="Abouelleil A."/>
            <person name="Alvarado L."/>
            <person name="Arachchi H.M."/>
            <person name="Berlin A."/>
            <person name="Brown A."/>
            <person name="Chapman S.B."/>
            <person name="Chen Z."/>
            <person name="Dunbar C."/>
            <person name="Freedman E."/>
            <person name="Gearin G."/>
            <person name="Gellesch M."/>
            <person name="Goldberg J."/>
            <person name="Griggs A."/>
            <person name="Gujja S."/>
            <person name="Heiman D."/>
            <person name="Howarth C."/>
            <person name="Larson L."/>
            <person name="Lui A."/>
            <person name="MacDonald P.J.P."/>
            <person name="Mehta T."/>
            <person name="Montmayeur A."/>
            <person name="Murphy C."/>
            <person name="Neiman D."/>
            <person name="Pearson M."/>
            <person name="Priest M."/>
            <person name="Roberts A."/>
            <person name="Saif S."/>
            <person name="Shea T."/>
            <person name="Shenoy N."/>
            <person name="Sisk P."/>
            <person name="Stolte C."/>
            <person name="Sykes S."/>
            <person name="Yandava C."/>
            <person name="Wortman J."/>
            <person name="Nusbaum C."/>
            <person name="Birren B."/>
        </authorList>
    </citation>
    <scope>NUCLEOTIDE SEQUENCE</scope>
    <source>
        <strain evidence="2">R3-111a-1</strain>
    </source>
</reference>
<feature type="compositionally biased region" description="Basic and acidic residues" evidence="1">
    <location>
        <begin position="1"/>
        <end position="29"/>
    </location>
</feature>
<dbReference type="AlphaFoldDB" id="J3NJI7"/>
<dbReference type="EMBL" id="GL385395">
    <property type="protein sequence ID" value="EJT81439.1"/>
    <property type="molecule type" value="Genomic_DNA"/>
</dbReference>
<feature type="region of interest" description="Disordered" evidence="1">
    <location>
        <begin position="1"/>
        <end position="76"/>
    </location>
</feature>
<accession>J3NJI7</accession>
<dbReference type="Proteomes" id="UP000006039">
    <property type="component" value="Unassembled WGS sequence"/>
</dbReference>
<keyword evidence="4" id="KW-1185">Reference proteome</keyword>
<proteinExistence type="predicted"/>
<evidence type="ECO:0000256" key="1">
    <source>
        <dbReference type="SAM" id="MobiDB-lite"/>
    </source>
</evidence>
<evidence type="ECO:0000313" key="4">
    <source>
        <dbReference type="Proteomes" id="UP000006039"/>
    </source>
</evidence>
<sequence length="76" mass="8780">MAEHSEAHKTTDKHAFWAEKQGRAQETAHVEQLAPEPQRQQGSRAAKWWPPPRRPAVQQIDPQLQVRRQQTQQPPG</sequence>
<reference evidence="4" key="1">
    <citation type="submission" date="2010-07" db="EMBL/GenBank/DDBJ databases">
        <title>The genome sequence of Gaeumannomyces graminis var. tritici strain R3-111a-1.</title>
        <authorList>
            <consortium name="The Broad Institute Genome Sequencing Platform"/>
            <person name="Ma L.-J."/>
            <person name="Dead R."/>
            <person name="Young S."/>
            <person name="Zeng Q."/>
            <person name="Koehrsen M."/>
            <person name="Alvarado L."/>
            <person name="Berlin A."/>
            <person name="Chapman S.B."/>
            <person name="Chen Z."/>
            <person name="Freedman E."/>
            <person name="Gellesch M."/>
            <person name="Goldberg J."/>
            <person name="Griggs A."/>
            <person name="Gujja S."/>
            <person name="Heilman E.R."/>
            <person name="Heiman D."/>
            <person name="Hepburn T."/>
            <person name="Howarth C."/>
            <person name="Jen D."/>
            <person name="Larson L."/>
            <person name="Mehta T."/>
            <person name="Neiman D."/>
            <person name="Pearson M."/>
            <person name="Roberts A."/>
            <person name="Saif S."/>
            <person name="Shea T."/>
            <person name="Shenoy N."/>
            <person name="Sisk P."/>
            <person name="Stolte C."/>
            <person name="Sykes S."/>
            <person name="Walk T."/>
            <person name="White J."/>
            <person name="Yandava C."/>
            <person name="Haas B."/>
            <person name="Nusbaum C."/>
            <person name="Birren B."/>
        </authorList>
    </citation>
    <scope>NUCLEOTIDE SEQUENCE [LARGE SCALE GENOMIC DNA]</scope>
    <source>
        <strain evidence="4">R3-111a-1</strain>
    </source>
</reference>
<name>J3NJI7_GAET3</name>
<evidence type="ECO:0000313" key="3">
    <source>
        <dbReference type="EnsemblFungi" id="EJT81439"/>
    </source>
</evidence>
<gene>
    <name evidence="3" type="primary">20341877</name>
    <name evidence="2" type="ORF">GGTG_01419</name>
</gene>
<dbReference type="HOGENOM" id="CLU_2654612_0_0_1"/>
<reference evidence="3" key="5">
    <citation type="submission" date="2018-04" db="UniProtKB">
        <authorList>
            <consortium name="EnsemblFungi"/>
        </authorList>
    </citation>
    <scope>IDENTIFICATION</scope>
    <source>
        <strain evidence="3">R3-111a-1</strain>
    </source>
</reference>
<protein>
    <submittedName>
        <fullName evidence="2 3">Uncharacterized protein</fullName>
    </submittedName>
</protein>
<dbReference type="EnsemblFungi" id="EJT81439">
    <property type="protein sequence ID" value="EJT81439"/>
    <property type="gene ID" value="GGTG_01419"/>
</dbReference>
<organism evidence="2">
    <name type="scientific">Gaeumannomyces tritici (strain R3-111a-1)</name>
    <name type="common">Wheat and barley take-all root rot fungus</name>
    <name type="synonym">Gaeumannomyces graminis var. tritici</name>
    <dbReference type="NCBI Taxonomy" id="644352"/>
    <lineage>
        <taxon>Eukaryota</taxon>
        <taxon>Fungi</taxon>
        <taxon>Dikarya</taxon>
        <taxon>Ascomycota</taxon>
        <taxon>Pezizomycotina</taxon>
        <taxon>Sordariomycetes</taxon>
        <taxon>Sordariomycetidae</taxon>
        <taxon>Magnaporthales</taxon>
        <taxon>Magnaporthaceae</taxon>
        <taxon>Gaeumannomyces</taxon>
    </lineage>
</organism>
<reference evidence="3" key="4">
    <citation type="journal article" date="2015" name="G3 (Bethesda)">
        <title>Genome sequences of three phytopathogenic species of the Magnaporthaceae family of fungi.</title>
        <authorList>
            <person name="Okagaki L.H."/>
            <person name="Nunes C.C."/>
            <person name="Sailsbery J."/>
            <person name="Clay B."/>
            <person name="Brown D."/>
            <person name="John T."/>
            <person name="Oh Y."/>
            <person name="Young N."/>
            <person name="Fitzgerald M."/>
            <person name="Haas B.J."/>
            <person name="Zeng Q."/>
            <person name="Young S."/>
            <person name="Adiconis X."/>
            <person name="Fan L."/>
            <person name="Levin J.Z."/>
            <person name="Mitchell T.K."/>
            <person name="Okubara P.A."/>
            <person name="Farman M.L."/>
            <person name="Kohn L.M."/>
            <person name="Birren B."/>
            <person name="Ma L.-J."/>
            <person name="Dean R.A."/>
        </authorList>
    </citation>
    <scope>NUCLEOTIDE SEQUENCE</scope>
    <source>
        <strain evidence="3">R3-111a-1</strain>
    </source>
</reference>
<feature type="compositionally biased region" description="Low complexity" evidence="1">
    <location>
        <begin position="62"/>
        <end position="76"/>
    </location>
</feature>